<name>A0ABM4C1P1_HYDVU</name>
<evidence type="ECO:0000256" key="1">
    <source>
        <dbReference type="ARBA" id="ARBA00007735"/>
    </source>
</evidence>
<evidence type="ECO:0000256" key="2">
    <source>
        <dbReference type="SAM" id="MobiDB-lite"/>
    </source>
</evidence>
<feature type="region of interest" description="Disordered" evidence="2">
    <location>
        <begin position="38"/>
        <end position="111"/>
    </location>
</feature>
<dbReference type="InterPro" id="IPR037337">
    <property type="entry name" value="Dip2-like_dom"/>
</dbReference>
<dbReference type="InterPro" id="IPR042099">
    <property type="entry name" value="ANL_N_sf"/>
</dbReference>
<dbReference type="PANTHER" id="PTHR22754:SF32">
    <property type="entry name" value="DISCO-INTERACTING PROTEIN 2"/>
    <property type="match status" value="1"/>
</dbReference>
<dbReference type="Pfam" id="PF06464">
    <property type="entry name" value="DMAP_binding"/>
    <property type="match status" value="1"/>
</dbReference>
<dbReference type="RefSeq" id="XP_065655462.1">
    <property type="nucleotide sequence ID" value="XM_065799390.1"/>
</dbReference>
<dbReference type="Gene3D" id="3.30.300.30">
    <property type="match status" value="2"/>
</dbReference>
<dbReference type="InterPro" id="IPR010506">
    <property type="entry name" value="DMAP1-bd"/>
</dbReference>
<evidence type="ECO:0000313" key="4">
    <source>
        <dbReference type="Proteomes" id="UP001652625"/>
    </source>
</evidence>
<dbReference type="CDD" id="cd05905">
    <property type="entry name" value="Dip2"/>
    <property type="match status" value="1"/>
</dbReference>
<feature type="compositionally biased region" description="Polar residues" evidence="2">
    <location>
        <begin position="62"/>
        <end position="91"/>
    </location>
</feature>
<dbReference type="PANTHER" id="PTHR22754">
    <property type="entry name" value="DISCO-INTERACTING PROTEIN 2 DIP2 -RELATED"/>
    <property type="match status" value="1"/>
</dbReference>
<evidence type="ECO:0000313" key="5">
    <source>
        <dbReference type="RefSeq" id="XP_065655462.1"/>
    </source>
</evidence>
<dbReference type="InterPro" id="IPR025110">
    <property type="entry name" value="AMP-bd_C"/>
</dbReference>
<gene>
    <name evidence="5" type="primary">LOC100197240</name>
</gene>
<evidence type="ECO:0000259" key="3">
    <source>
        <dbReference type="PROSITE" id="PS51912"/>
    </source>
</evidence>
<dbReference type="PROSITE" id="PS51912">
    <property type="entry name" value="DMAP1_BIND"/>
    <property type="match status" value="1"/>
</dbReference>
<organism evidence="4 5">
    <name type="scientific">Hydra vulgaris</name>
    <name type="common">Hydra</name>
    <name type="synonym">Hydra attenuata</name>
    <dbReference type="NCBI Taxonomy" id="6087"/>
    <lineage>
        <taxon>Eukaryota</taxon>
        <taxon>Metazoa</taxon>
        <taxon>Cnidaria</taxon>
        <taxon>Hydrozoa</taxon>
        <taxon>Hydroidolina</taxon>
        <taxon>Anthoathecata</taxon>
        <taxon>Aplanulata</taxon>
        <taxon>Hydridae</taxon>
        <taxon>Hydra</taxon>
    </lineage>
</organism>
<dbReference type="Pfam" id="PF00501">
    <property type="entry name" value="AMP-binding"/>
    <property type="match status" value="2"/>
</dbReference>
<keyword evidence="4" id="KW-1185">Reference proteome</keyword>
<feature type="compositionally biased region" description="Polar residues" evidence="2">
    <location>
        <begin position="152"/>
        <end position="169"/>
    </location>
</feature>
<dbReference type="GeneID" id="100197240"/>
<dbReference type="InterPro" id="IPR045851">
    <property type="entry name" value="AMP-bd_C_sf"/>
</dbReference>
<accession>A0ABM4C1P1</accession>
<dbReference type="InterPro" id="IPR056881">
    <property type="entry name" value="Mug62_dom"/>
</dbReference>
<protein>
    <submittedName>
        <fullName evidence="5">Disco-interacting protein 2 homolog C isoform X2</fullName>
    </submittedName>
</protein>
<dbReference type="InterPro" id="IPR000873">
    <property type="entry name" value="AMP-dep_synth/lig_dom"/>
</dbReference>
<dbReference type="Proteomes" id="UP001652625">
    <property type="component" value="Chromosome 06"/>
</dbReference>
<dbReference type="Pfam" id="PF24919">
    <property type="entry name" value="Mug62"/>
    <property type="match status" value="1"/>
</dbReference>
<dbReference type="SUPFAM" id="SSF56801">
    <property type="entry name" value="Acetyl-CoA synthetase-like"/>
    <property type="match status" value="2"/>
</dbReference>
<comment type="similarity">
    <text evidence="1">Belongs to the DIP2 family.</text>
</comment>
<dbReference type="Gene3D" id="3.40.50.12780">
    <property type="entry name" value="N-terminal domain of ligase-like"/>
    <property type="match status" value="2"/>
</dbReference>
<feature type="region of interest" description="Disordered" evidence="2">
    <location>
        <begin position="145"/>
        <end position="169"/>
    </location>
</feature>
<dbReference type="SMART" id="SM01137">
    <property type="entry name" value="DMAP_binding"/>
    <property type="match status" value="1"/>
</dbReference>
<reference evidence="5" key="1">
    <citation type="submission" date="2025-08" db="UniProtKB">
        <authorList>
            <consortium name="RefSeq"/>
        </authorList>
    </citation>
    <scope>IDENTIFICATION</scope>
</reference>
<feature type="domain" description="DMAP1-binding" evidence="3">
    <location>
        <begin position="1"/>
        <end position="103"/>
    </location>
</feature>
<proteinExistence type="inferred from homology"/>
<dbReference type="Pfam" id="PF23024">
    <property type="entry name" value="AMP-dom_DIP2-like"/>
    <property type="match status" value="1"/>
</dbReference>
<sequence length="1556" mass="171317">MDLPEEVWDKLRELQQELDEGDITSKGYEKKRAKLLEPYVNKAVPKSIPNSDSKEIPPRLTAKNTNRPTSNSSLSELWGISTPNSINGSKTSSDFEDKNSSSSWHESPDFTSGVRQEAINNALQKHKESEGVDQAPAPIKRASFVNRRQKDPQLSSSYTAPPTTFEDTPLSSIESLDVSLSVLNNSENQYDLHQKSLDPQITVVDGQTYFGESAPLPDLTSSIILQNEINHYQKLKAKQVSVRISSDESTGNSRVSTKIQQLLNTLKRPKKKPIEQYFEDDADIVEITQPDPSAPTPEGAPSKPTIGEQLLISEGLPNSFIDAVRRYGTSSNKAPAISVVDQNGKIAYTLLYGKLLTRSYRIAYALLHKVGSPKDGTSIMLEDRVGLMYSSDDIVGFTCAFYGCLFAGVVPVPIHPPIRKDDAGLQQIGFLLGSCGVHWMLTSESCYKNLPKEEGSSNVINFRGWPKVLWFFTENLSKPPRDWHPPHMAKDKKTAAYIEHTVDKDGSALGVVVTRDAMFMHTVILTQTCGYTEGEVMLSIVDFKKDIGLWHSIFASILNGVHVVFIPPNVQINFPTMWLQIISKMRATCCVVASKDLHYTLHHGREQKDFNLSSLRMLLLSDKANPWALSACDSFFNLFESKGLRKETLCPCAYSSSALTVAIRRPGNPGTISTGRGVLSLTGLSHNVVRVDREGSLTALTLQDCGMVVPGAKVVVVKLNGPPILCKVDEVGELCINSYSSGTAYFGLTGKTTHTFKVQPIDESRTLSDMYVRTGLLGFLGPGGLVFITGVVDGLMVIQGRYHNSEDIKATVLAVEPVKYVHRGRIVVFSVTVLREERMVIVAEQKANCSEDESFQWMSRVLPAVDTVHSVGVYCLCLVPPNGLPKSSSGRICTEETRIRFLEGSLHPVNVLMCPHTTVTNLPKPRQKYQEPGPSAALVGGLLKGQRMAEAQGREVADLDESGDMAKKYQFLSEILKWRAQSSPDDNLFTLLNSKNNVSGTMNCLQLHKKAEKLALAAIENGKLKSGDHVALVYPPGLDLICAVFGCLYVGIIPVAIRPPTLSNLTTTLPTVKMIVQVSKSVAMLTTTSIIKLLKSKDACNVIDARVWPQLINTDDIQRKKGTLTYRAPTPEMLAYLDFSVSTTGMLAGVKMSHAAITSLCRAHKLACELYPSREVAICMDPYCGLGFVLWCLSSIYSGHHTILIPPMELETSPSLWLQAVSQYKVRDTTCSYPVMELCTKHLSQHINTLKAKHVSLSSLRTCVVVAEERPRIALIQRFSALFASLGLSPKAVSTSFGSRVNIAICMQEASHPEASMVYIDTRSLRHDRIQQVERGAPHSLCLMESGRILPGVKVVIANPESKGQCVDSQLGEIWISSQHNGSGYFNVSEDDQLTEEHFRAHLATNDTLTTFARTGYLGFVKRTELTQTDGAPHDALFIVGALDEAILLRGLRYHPIDIEMSVARGHKGIGECAVFTWNNLLVVVVELEGDEKEALDLVPLVTTIVLEEHQVVVGVVVIVDPGVIPLNSRGEKQRMHLRDSFLADQLDPIYVAYNM</sequence>